<dbReference type="Gene3D" id="1.25.40.10">
    <property type="entry name" value="Tetratricopeptide repeat domain"/>
    <property type="match status" value="1"/>
</dbReference>
<comment type="caution">
    <text evidence="5">The sequence shown here is derived from an EMBL/GenBank/DDBJ whole genome shotgun (WGS) entry which is preliminary data.</text>
</comment>
<dbReference type="CDD" id="cd06268">
    <property type="entry name" value="PBP1_ABC_transporter_LIVBP-like"/>
    <property type="match status" value="1"/>
</dbReference>
<dbReference type="SUPFAM" id="SSF48452">
    <property type="entry name" value="TPR-like"/>
    <property type="match status" value="1"/>
</dbReference>
<keyword evidence="6" id="KW-1185">Reference proteome</keyword>
<proteinExistence type="inferred from homology"/>
<dbReference type="Gene3D" id="3.40.50.2300">
    <property type="match status" value="2"/>
</dbReference>
<comment type="similarity">
    <text evidence="1">Belongs to the leucine-binding protein family.</text>
</comment>
<keyword evidence="2 3" id="KW-0732">Signal</keyword>
<reference evidence="5 6" key="1">
    <citation type="submission" date="2018-06" db="EMBL/GenBank/DDBJ databases">
        <authorList>
            <person name="Liu Z.-W."/>
        </authorList>
    </citation>
    <scope>NUCLEOTIDE SEQUENCE [LARGE SCALE GENOMIC DNA]</scope>
    <source>
        <strain evidence="5 6">2b14</strain>
    </source>
</reference>
<dbReference type="RefSeq" id="WP_112305110.1">
    <property type="nucleotide sequence ID" value="NZ_QMDV01000002.1"/>
</dbReference>
<dbReference type="Pfam" id="PF13458">
    <property type="entry name" value="Peripla_BP_6"/>
    <property type="match status" value="1"/>
</dbReference>
<protein>
    <recommendedName>
        <fullName evidence="4">Leucine-binding protein domain-containing protein</fullName>
    </recommendedName>
</protein>
<gene>
    <name evidence="5" type="ORF">DP923_06885</name>
</gene>
<evidence type="ECO:0000313" key="6">
    <source>
        <dbReference type="Proteomes" id="UP000251692"/>
    </source>
</evidence>
<evidence type="ECO:0000313" key="5">
    <source>
        <dbReference type="EMBL" id="RAU82960.1"/>
    </source>
</evidence>
<dbReference type="PANTHER" id="PTHR30483">
    <property type="entry name" value="LEUCINE-SPECIFIC-BINDING PROTEIN"/>
    <property type="match status" value="1"/>
</dbReference>
<dbReference type="InterPro" id="IPR051010">
    <property type="entry name" value="BCAA_transport"/>
</dbReference>
<dbReference type="InterPro" id="IPR028081">
    <property type="entry name" value="Leu-bd"/>
</dbReference>
<dbReference type="EMBL" id="QMDV01000002">
    <property type="protein sequence ID" value="RAU82960.1"/>
    <property type="molecule type" value="Genomic_DNA"/>
</dbReference>
<dbReference type="InterPro" id="IPR011990">
    <property type="entry name" value="TPR-like_helical_dom_sf"/>
</dbReference>
<evidence type="ECO:0000256" key="3">
    <source>
        <dbReference type="SAM" id="SignalP"/>
    </source>
</evidence>
<evidence type="ECO:0000256" key="1">
    <source>
        <dbReference type="ARBA" id="ARBA00010062"/>
    </source>
</evidence>
<feature type="signal peptide" evidence="3">
    <location>
        <begin position="1"/>
        <end position="26"/>
    </location>
</feature>
<feature type="chain" id="PRO_5016884561" description="Leucine-binding protein domain-containing protein" evidence="3">
    <location>
        <begin position="27"/>
        <end position="568"/>
    </location>
</feature>
<dbReference type="InterPro" id="IPR028082">
    <property type="entry name" value="Peripla_BP_I"/>
</dbReference>
<reference evidence="5 6" key="2">
    <citation type="submission" date="2018-07" db="EMBL/GenBank/DDBJ databases">
        <title>Pontibacter sp. 2b14 genomic sequence and assembly.</title>
        <authorList>
            <person name="Du Z.-J."/>
        </authorList>
    </citation>
    <scope>NUCLEOTIDE SEQUENCE [LARGE SCALE GENOMIC DNA]</scope>
    <source>
        <strain evidence="5 6">2b14</strain>
    </source>
</reference>
<sequence length="568" mass="63625">MKKSSCFWRNVIGLLAAGLLAVPVQAQVQDAATAYNNGKVLVQQQRYPQAMAELLPLTTTSAFAPEASYFYALAALKAGKADEAYKMLLQLQNKHSNWENMADADYLLANTLFELKEYDRALSKLKELEGSALATDAEGLKRFYLTKLADRAAFEKLLAKYDSDKVVAQSFADKLLSGWFRPQDRPLLESIVSKFNLDRSRYLSKNAFQNQGFHVAVLLPFQLTPDALATARKNTFATDMYAGMKLAQDSLKQQGINLNLYTYDSGTDTLAVKKTLALPEMQQMNLIIGPVYRAPAKIAARYAAQQNIALVNPLSEDADMAKGFNNVFLFESSVATKARQAASYAYQNFMPKTAVIIYENAKDDTTFAYHYRQQFVKLGGKVKTYQKINPAQASATAAAFNKLILQDVGHLAVFSDKMPAAVNATSVLQSKAPKLPLITYDKWLDINQVSLRQLDDLEVYFINPKYIDKQSPAATAFKKAYTSQYNLPPSVYAYTGFEMVYYFGTLLQKYGPQFSESLVQTALRPVVFYKGFGYYDPSQRNQQISPDNQYVPITKLENLQLMVVNPVY</sequence>
<organism evidence="5 6">
    <name type="scientific">Pontibacter arcticus</name>
    <dbReference type="NCBI Taxonomy" id="2080288"/>
    <lineage>
        <taxon>Bacteria</taxon>
        <taxon>Pseudomonadati</taxon>
        <taxon>Bacteroidota</taxon>
        <taxon>Cytophagia</taxon>
        <taxon>Cytophagales</taxon>
        <taxon>Hymenobacteraceae</taxon>
        <taxon>Pontibacter</taxon>
    </lineage>
</organism>
<accession>A0A364RF43</accession>
<evidence type="ECO:0000259" key="4">
    <source>
        <dbReference type="Pfam" id="PF13458"/>
    </source>
</evidence>
<dbReference type="PANTHER" id="PTHR30483:SF6">
    <property type="entry name" value="PERIPLASMIC BINDING PROTEIN OF ABC TRANSPORTER FOR NATURAL AMINO ACIDS"/>
    <property type="match status" value="1"/>
</dbReference>
<feature type="domain" description="Leucine-binding protein" evidence="4">
    <location>
        <begin position="235"/>
        <end position="549"/>
    </location>
</feature>
<dbReference type="AlphaFoldDB" id="A0A364RF43"/>
<dbReference type="SUPFAM" id="SSF53822">
    <property type="entry name" value="Periplasmic binding protein-like I"/>
    <property type="match status" value="1"/>
</dbReference>
<dbReference type="Proteomes" id="UP000251692">
    <property type="component" value="Unassembled WGS sequence"/>
</dbReference>
<dbReference type="OrthoDB" id="1490998at2"/>
<name>A0A364RF43_9BACT</name>
<evidence type="ECO:0000256" key="2">
    <source>
        <dbReference type="ARBA" id="ARBA00022729"/>
    </source>
</evidence>